<dbReference type="SUPFAM" id="SSF51905">
    <property type="entry name" value="FAD/NAD(P)-binding domain"/>
    <property type="match status" value="1"/>
</dbReference>
<dbReference type="PANTHER" id="PTHR13847:SF281">
    <property type="entry name" value="FAD DEPENDENT OXIDOREDUCTASE DOMAIN-CONTAINING PROTEIN"/>
    <property type="match status" value="1"/>
</dbReference>
<dbReference type="InterPro" id="IPR006076">
    <property type="entry name" value="FAD-dep_OxRdtase"/>
</dbReference>
<dbReference type="Gene3D" id="3.50.50.60">
    <property type="entry name" value="FAD/NAD(P)-binding domain"/>
    <property type="match status" value="1"/>
</dbReference>
<dbReference type="Gene3D" id="3.30.9.10">
    <property type="entry name" value="D-Amino Acid Oxidase, subunit A, domain 2"/>
    <property type="match status" value="1"/>
</dbReference>
<evidence type="ECO:0000313" key="3">
    <source>
        <dbReference type="EMBL" id="SDG76963.1"/>
    </source>
</evidence>
<dbReference type="Pfam" id="PF01266">
    <property type="entry name" value="DAO"/>
    <property type="match status" value="1"/>
</dbReference>
<evidence type="ECO:0000256" key="1">
    <source>
        <dbReference type="ARBA" id="ARBA00023002"/>
    </source>
</evidence>
<evidence type="ECO:0000313" key="4">
    <source>
        <dbReference type="EMBL" id="SDG88312.1"/>
    </source>
</evidence>
<name>A0A1G7XVU0_9VIBR</name>
<dbReference type="InterPro" id="IPR036188">
    <property type="entry name" value="FAD/NAD-bd_sf"/>
</dbReference>
<dbReference type="AlphaFoldDB" id="A0A1G7XVU0"/>
<dbReference type="PANTHER" id="PTHR13847">
    <property type="entry name" value="SARCOSINE DEHYDROGENASE-RELATED"/>
    <property type="match status" value="1"/>
</dbReference>
<feature type="domain" description="FAD dependent oxidoreductase" evidence="2">
    <location>
        <begin position="30"/>
        <end position="381"/>
    </location>
</feature>
<dbReference type="EMBL" id="FNDD01000004">
    <property type="protein sequence ID" value="SDG88312.1"/>
    <property type="molecule type" value="Genomic_DNA"/>
</dbReference>
<dbReference type="RefSeq" id="WP_093269425.1">
    <property type="nucleotide sequence ID" value="NZ_FNDD01000002.1"/>
</dbReference>
<proteinExistence type="predicted"/>
<dbReference type="Proteomes" id="UP000198854">
    <property type="component" value="Unassembled WGS sequence"/>
</dbReference>
<protein>
    <submittedName>
        <fullName evidence="4">Gamma-glutamylputrescine oxidase</fullName>
    </submittedName>
</protein>
<organism evidence="4 5">
    <name type="scientific">Vibrio xiamenensis</name>
    <dbReference type="NCBI Taxonomy" id="861298"/>
    <lineage>
        <taxon>Bacteria</taxon>
        <taxon>Pseudomonadati</taxon>
        <taxon>Pseudomonadota</taxon>
        <taxon>Gammaproteobacteria</taxon>
        <taxon>Vibrionales</taxon>
        <taxon>Vibrionaceae</taxon>
        <taxon>Vibrio</taxon>
    </lineage>
</organism>
<dbReference type="EMBL" id="FNDD01000002">
    <property type="protein sequence ID" value="SDG76963.1"/>
    <property type="molecule type" value="Genomic_DNA"/>
</dbReference>
<sequence>MKQPHVDSYYAASANHDFDFPPLQGAQSADVCVIGAGITGTVTALELAKKGYKVIVLEAEKVSWGASGRSGGQAIFGWASEQDSLEKLVGAPDAKTLWDLSVEALETTKGYIKDYNIDCDWRDGMVHLAIKARHERELKQWHESLANKYGYGSLELWDKQQVRDNIDSERYCFGMFDRNSGHLHPLNYTLGLVAAAKALGVEFYEGSRVKKIHHGSPAKIVTAKGQVTADYVVLACNAYMEGLDFKLESRVMPVGTYICASEPLEPSLAGSLMKNNIAACDINFVLDYFRCSADHRMLFGGRCSYSGIDPRSIEGTMRKRMVDVFPQLKNVKIDYAWGGYVGITMNRAPYFGRIKDNVFYAQGFSGHGIAATGLAGKLMAEAVSGTAERLDVFERIPHLPFPGGRLLRTPALVLAMSYYRLRDIL</sequence>
<dbReference type="OrthoDB" id="311718at2"/>
<keyword evidence="5" id="KW-1185">Reference proteome</keyword>
<reference evidence="4 5" key="1">
    <citation type="submission" date="2016-10" db="EMBL/GenBank/DDBJ databases">
        <authorList>
            <person name="de Groot N.N."/>
        </authorList>
    </citation>
    <scope>NUCLEOTIDE SEQUENCE [LARGE SCALE GENOMIC DNA]</scope>
    <source>
        <strain evidence="4 5">CGMCC 1.10228</strain>
    </source>
</reference>
<gene>
    <name evidence="3" type="ORF">SAMN04488136_102259</name>
    <name evidence="4" type="ORF">SAMN04488136_10463</name>
</gene>
<dbReference type="GO" id="GO:0005737">
    <property type="term" value="C:cytoplasm"/>
    <property type="evidence" value="ECO:0007669"/>
    <property type="project" value="TreeGrafter"/>
</dbReference>
<keyword evidence="1" id="KW-0560">Oxidoreductase</keyword>
<evidence type="ECO:0000259" key="2">
    <source>
        <dbReference type="Pfam" id="PF01266"/>
    </source>
</evidence>
<accession>A0A1G7XVU0</accession>
<dbReference type="STRING" id="861298.SAMN04488136_102259"/>
<evidence type="ECO:0000313" key="5">
    <source>
        <dbReference type="Proteomes" id="UP000198854"/>
    </source>
</evidence>
<dbReference type="GO" id="GO:0016491">
    <property type="term" value="F:oxidoreductase activity"/>
    <property type="evidence" value="ECO:0007669"/>
    <property type="project" value="UniProtKB-KW"/>
</dbReference>